<dbReference type="InterPro" id="IPR002358">
    <property type="entry name" value="Ribosomal_uL6_CS"/>
</dbReference>
<sequence length="177" mass="18789">MSRVAKNPVVLPAGVQVDVGAGEFTVKGPLGSLTQRLHSSVTLEREGDSLKAVAVVGGDNGNAMSGTTRALLNNMVVGVTKGFERKLNLVGVGYRAQAQGDKLNLTLGFSHPVVHQMPAGVKVETPTQTEVVIKGVDKQQVGQVAAEIRAYRAPEPYKGKGVRYSDEVVLLKETKKK</sequence>
<keyword evidence="8" id="KW-1185">Reference proteome</keyword>
<dbReference type="Gene3D" id="3.90.930.12">
    <property type="entry name" value="Ribosomal protein L6, alpha-beta domain"/>
    <property type="match status" value="2"/>
</dbReference>
<evidence type="ECO:0000256" key="5">
    <source>
        <dbReference type="RuleBase" id="RU003870"/>
    </source>
</evidence>
<dbReference type="InterPro" id="IPR019906">
    <property type="entry name" value="Ribosomal_uL6_bac-type"/>
</dbReference>
<organism evidence="7 8">
    <name type="scientific">Uliginosibacterium flavum</name>
    <dbReference type="NCBI Taxonomy" id="1396831"/>
    <lineage>
        <taxon>Bacteria</taxon>
        <taxon>Pseudomonadati</taxon>
        <taxon>Pseudomonadota</taxon>
        <taxon>Betaproteobacteria</taxon>
        <taxon>Rhodocyclales</taxon>
        <taxon>Zoogloeaceae</taxon>
        <taxon>Uliginosibacterium</taxon>
    </lineage>
</organism>
<dbReference type="InterPro" id="IPR020040">
    <property type="entry name" value="Ribosomal_uL6_a/b-dom"/>
</dbReference>
<dbReference type="SUPFAM" id="SSF56053">
    <property type="entry name" value="Ribosomal protein L6"/>
    <property type="match status" value="2"/>
</dbReference>
<proteinExistence type="inferred from homology"/>
<dbReference type="InterPro" id="IPR000702">
    <property type="entry name" value="Ribosomal_uL6-like"/>
</dbReference>
<dbReference type="PANTHER" id="PTHR11655:SF14">
    <property type="entry name" value="LARGE RIBOSOMAL SUBUNIT PROTEIN UL6M"/>
    <property type="match status" value="1"/>
</dbReference>
<keyword evidence="1 3" id="KW-0689">Ribosomal protein</keyword>
<keyword evidence="2 3" id="KW-0687">Ribonucleoprotein</keyword>
<feature type="domain" description="Large ribosomal subunit protein uL6 alpha-beta" evidence="6">
    <location>
        <begin position="90"/>
        <end position="164"/>
    </location>
</feature>
<dbReference type="InterPro" id="IPR036789">
    <property type="entry name" value="Ribosomal_uL6-like_a/b-dom_sf"/>
</dbReference>
<comment type="caution">
    <text evidence="7">The sequence shown here is derived from an EMBL/GenBank/DDBJ whole genome shotgun (WGS) entry which is preliminary data.</text>
</comment>
<dbReference type="PANTHER" id="PTHR11655">
    <property type="entry name" value="60S/50S RIBOSOMAL PROTEIN L6/L9"/>
    <property type="match status" value="1"/>
</dbReference>
<dbReference type="HAMAP" id="MF_01365_B">
    <property type="entry name" value="Ribosomal_uL6_B"/>
    <property type="match status" value="1"/>
</dbReference>
<evidence type="ECO:0000313" key="8">
    <source>
        <dbReference type="Proteomes" id="UP001549691"/>
    </source>
</evidence>
<dbReference type="NCBIfam" id="TIGR03654">
    <property type="entry name" value="L6_bact"/>
    <property type="match status" value="1"/>
</dbReference>
<evidence type="ECO:0000256" key="1">
    <source>
        <dbReference type="ARBA" id="ARBA00022980"/>
    </source>
</evidence>
<evidence type="ECO:0000256" key="4">
    <source>
        <dbReference type="RuleBase" id="RU003869"/>
    </source>
</evidence>
<reference evidence="7 8" key="1">
    <citation type="submission" date="2024-07" db="EMBL/GenBank/DDBJ databases">
        <title>Uliginosibacterium flavum JJ3220;KACC:17644.</title>
        <authorList>
            <person name="Kim M.K."/>
        </authorList>
    </citation>
    <scope>NUCLEOTIDE SEQUENCE [LARGE SCALE GENOMIC DNA]</scope>
    <source>
        <strain evidence="7 8">KACC:17644</strain>
    </source>
</reference>
<evidence type="ECO:0000256" key="3">
    <source>
        <dbReference type="HAMAP-Rule" id="MF_01365"/>
    </source>
</evidence>
<dbReference type="GO" id="GO:0005840">
    <property type="term" value="C:ribosome"/>
    <property type="evidence" value="ECO:0007669"/>
    <property type="project" value="UniProtKB-KW"/>
</dbReference>
<accession>A0ABV2TMZ2</accession>
<dbReference type="Proteomes" id="UP001549691">
    <property type="component" value="Unassembled WGS sequence"/>
</dbReference>
<comment type="similarity">
    <text evidence="3 4">Belongs to the universal ribosomal protein uL6 family.</text>
</comment>
<keyword evidence="3 5" id="KW-0699">rRNA-binding</keyword>
<comment type="subunit">
    <text evidence="3">Part of the 50S ribosomal subunit.</text>
</comment>
<evidence type="ECO:0000256" key="2">
    <source>
        <dbReference type="ARBA" id="ARBA00023274"/>
    </source>
</evidence>
<dbReference type="Pfam" id="PF00347">
    <property type="entry name" value="Ribosomal_L6"/>
    <property type="match status" value="2"/>
</dbReference>
<dbReference type="EMBL" id="JBEWZI010000015">
    <property type="protein sequence ID" value="MET7015289.1"/>
    <property type="molecule type" value="Genomic_DNA"/>
</dbReference>
<dbReference type="PRINTS" id="PR00059">
    <property type="entry name" value="RIBOSOMALL6"/>
</dbReference>
<dbReference type="PIRSF" id="PIRSF002162">
    <property type="entry name" value="Ribosomal_L6"/>
    <property type="match status" value="1"/>
</dbReference>
<feature type="domain" description="Large ribosomal subunit protein uL6 alpha-beta" evidence="6">
    <location>
        <begin position="12"/>
        <end position="82"/>
    </location>
</feature>
<dbReference type="RefSeq" id="WP_354601750.1">
    <property type="nucleotide sequence ID" value="NZ_JBEWZI010000015.1"/>
</dbReference>
<keyword evidence="3 5" id="KW-0694">RNA-binding</keyword>
<gene>
    <name evidence="3 7" type="primary">rplF</name>
    <name evidence="7" type="ORF">ABXR19_13945</name>
</gene>
<protein>
    <recommendedName>
        <fullName evidence="3">Large ribosomal subunit protein uL6</fullName>
    </recommendedName>
</protein>
<dbReference type="PROSITE" id="PS00525">
    <property type="entry name" value="RIBOSOMAL_L6_1"/>
    <property type="match status" value="1"/>
</dbReference>
<evidence type="ECO:0000313" key="7">
    <source>
        <dbReference type="EMBL" id="MET7015289.1"/>
    </source>
</evidence>
<evidence type="ECO:0000259" key="6">
    <source>
        <dbReference type="Pfam" id="PF00347"/>
    </source>
</evidence>
<comment type="function">
    <text evidence="3 5">This protein binds to the 23S rRNA, and is important in its secondary structure. It is located near the subunit interface in the base of the L7/L12 stalk, and near the tRNA binding site of the peptidyltransferase center.</text>
</comment>
<name>A0ABV2TMZ2_9RHOO</name>